<dbReference type="RefSeq" id="WP_150012524.1">
    <property type="nucleotide sequence ID" value="NZ_VWSG01000006.1"/>
</dbReference>
<evidence type="ECO:0008006" key="4">
    <source>
        <dbReference type="Google" id="ProtNLM"/>
    </source>
</evidence>
<feature type="region of interest" description="Disordered" evidence="1">
    <location>
        <begin position="1"/>
        <end position="22"/>
    </location>
</feature>
<sequence length="387" mass="44383">MNINNDANAKRKLNNNRKKPQHSDVEVINFNIEIPSFDPIISRDNIVENGHNNSIYDFVDECFKVSPTNSAIINSIKNYIIADGLFDKNGYDIYQHIEKEDIELIALDFKKYGGYALQILWGLDEQIQKIKYLNIKKVLLQIDNFGDVNGYWYSFNLHKQSQFPKQFYPKFDGTFKQTEDEKFYREILVVQRTSGEDFYSNCDYLPALSCAKLEGELIKSAITFTNNNFTAGVIINCNGLLPPTDELREKYKQKILNELTGANNTARTIVSFNVNAEQTMTAEVLPTNEMSDTFSLFSQEAQSKLILGHATLPQLHSGFTQSHNLGTSKEELKQAVESLYIRTVNPMRNTICNGLHKVFKHINPNIDLKFKDFAWLNEDKNEENNNG</sequence>
<dbReference type="AlphaFoldDB" id="A0A5M6CGF5"/>
<gene>
    <name evidence="2" type="ORF">F0460_09325</name>
</gene>
<dbReference type="Proteomes" id="UP000325141">
    <property type="component" value="Unassembled WGS sequence"/>
</dbReference>
<organism evidence="2 3">
    <name type="scientific">Paenimyroides baculatum</name>
    <dbReference type="NCBI Taxonomy" id="2608000"/>
    <lineage>
        <taxon>Bacteria</taxon>
        <taxon>Pseudomonadati</taxon>
        <taxon>Bacteroidota</taxon>
        <taxon>Flavobacteriia</taxon>
        <taxon>Flavobacteriales</taxon>
        <taxon>Flavobacteriaceae</taxon>
        <taxon>Paenimyroides</taxon>
    </lineage>
</organism>
<comment type="caution">
    <text evidence="2">The sequence shown here is derived from an EMBL/GenBank/DDBJ whole genome shotgun (WGS) entry which is preliminary data.</text>
</comment>
<name>A0A5M6CGF5_9FLAO</name>
<keyword evidence="3" id="KW-1185">Reference proteome</keyword>
<evidence type="ECO:0000313" key="2">
    <source>
        <dbReference type="EMBL" id="KAA5534298.1"/>
    </source>
</evidence>
<reference evidence="2 3" key="1">
    <citation type="submission" date="2019-09" db="EMBL/GenBank/DDBJ databases">
        <title>Genome sequence and assembly of Flavobacterium sp.</title>
        <authorList>
            <person name="Chhetri G."/>
        </authorList>
    </citation>
    <scope>NUCLEOTIDE SEQUENCE [LARGE SCALE GENOMIC DNA]</scope>
    <source>
        <strain evidence="2 3">SNL9</strain>
    </source>
</reference>
<evidence type="ECO:0000313" key="3">
    <source>
        <dbReference type="Proteomes" id="UP000325141"/>
    </source>
</evidence>
<accession>A0A5M6CGF5</accession>
<proteinExistence type="predicted"/>
<dbReference type="EMBL" id="VWSG01000006">
    <property type="protein sequence ID" value="KAA5534298.1"/>
    <property type="molecule type" value="Genomic_DNA"/>
</dbReference>
<protein>
    <recommendedName>
        <fullName evidence="4">Phage portal protein</fullName>
    </recommendedName>
</protein>
<evidence type="ECO:0000256" key="1">
    <source>
        <dbReference type="SAM" id="MobiDB-lite"/>
    </source>
</evidence>
<feature type="compositionally biased region" description="Basic residues" evidence="1">
    <location>
        <begin position="10"/>
        <end position="20"/>
    </location>
</feature>